<dbReference type="SUPFAM" id="SSF82185">
    <property type="entry name" value="Histone H3 K4-specific methyltransferase SET7/9 N-terminal domain"/>
    <property type="match status" value="1"/>
</dbReference>
<dbReference type="RefSeq" id="WP_131330821.1">
    <property type="nucleotide sequence ID" value="NZ_CP044016.1"/>
</dbReference>
<reference evidence="1 2" key="1">
    <citation type="submission" date="2019-09" db="EMBL/GenBank/DDBJ databases">
        <title>Complete genome sequence of Arachidicoccus sp. B3-10 isolated from apple orchard soil.</title>
        <authorList>
            <person name="Kim H.S."/>
            <person name="Han K.-I."/>
            <person name="Suh M.K."/>
            <person name="Lee K.C."/>
            <person name="Eom M.K."/>
            <person name="Kim J.-S."/>
            <person name="Kang S.W."/>
            <person name="Sin Y."/>
            <person name="Lee J.-S."/>
        </authorList>
    </citation>
    <scope>NUCLEOTIDE SEQUENCE [LARGE SCALE GENOMIC DNA]</scope>
    <source>
        <strain evidence="1 2">B3-10</strain>
    </source>
</reference>
<dbReference type="AlphaFoldDB" id="A0A5P2G9H6"/>
<dbReference type="Proteomes" id="UP000292424">
    <property type="component" value="Chromosome"/>
</dbReference>
<keyword evidence="2" id="KW-1185">Reference proteome</keyword>
<dbReference type="KEGG" id="arac:E0W69_014760"/>
<dbReference type="OrthoDB" id="1524045at2"/>
<organism evidence="1 2">
    <name type="scientific">Rhizosphaericola mali</name>
    <dbReference type="NCBI Taxonomy" id="2545455"/>
    <lineage>
        <taxon>Bacteria</taxon>
        <taxon>Pseudomonadati</taxon>
        <taxon>Bacteroidota</taxon>
        <taxon>Chitinophagia</taxon>
        <taxon>Chitinophagales</taxon>
        <taxon>Chitinophagaceae</taxon>
        <taxon>Rhizosphaericola</taxon>
    </lineage>
</organism>
<sequence length="317" mass="37068">MIFLCFANYGYAQHSTEANNLQNVQHFLSANRSNVAANQARFIVNEKKTDSGWLQARYYMKNQEIEMQGLYEDSALTIPNGTFYYFYPHKKLKAIEKYVHGKREGTWVSYFENEYLKDSSNYKDDHPVGTVYSWYSTGFPKDSVVYQPDGEAVSVSWFRNGKLSAAGRYTHWNVPTRTWVYYHDNGIVSAKEQYDQGMLVNKFYYNEKGEAIDTTNRDSEAKFDHGKWSEYLSKHLYFPSSYKFVNGNKAEDVVLFIIDTKGDIIEARVDIPFEDAFDRIALNGIRSCKSKWIPEIAHNRYVESEQRQMVIYNDINY</sequence>
<proteinExistence type="predicted"/>
<dbReference type="EMBL" id="CP044016">
    <property type="protein sequence ID" value="QES89863.1"/>
    <property type="molecule type" value="Genomic_DNA"/>
</dbReference>
<protein>
    <recommendedName>
        <fullName evidence="3">TonB C-terminal domain-containing protein</fullName>
    </recommendedName>
</protein>
<evidence type="ECO:0000313" key="1">
    <source>
        <dbReference type="EMBL" id="QES89863.1"/>
    </source>
</evidence>
<name>A0A5P2G9H6_9BACT</name>
<accession>A0A5P2G9H6</accession>
<evidence type="ECO:0008006" key="3">
    <source>
        <dbReference type="Google" id="ProtNLM"/>
    </source>
</evidence>
<gene>
    <name evidence="1" type="ORF">E0W69_014760</name>
</gene>
<evidence type="ECO:0000313" key="2">
    <source>
        <dbReference type="Proteomes" id="UP000292424"/>
    </source>
</evidence>
<dbReference type="Gene3D" id="3.90.930.1">
    <property type="match status" value="1"/>
</dbReference>